<dbReference type="RefSeq" id="WP_179361465.1">
    <property type="nucleotide sequence ID" value="NZ_CP026993.1"/>
</dbReference>
<sequence length="97" mass="11740">MKEPDEIEKLIDEISFRKSNSKNYEKMKAEEISKELREIMKFEQISFKKIDEFKKAQQNPDLIQYAKMICKNTVEREVAQLQEIYLKKIDEEYLNSK</sequence>
<name>A0A7D5M314_9ARCH</name>
<dbReference type="Proteomes" id="UP000509771">
    <property type="component" value="Chromosome"/>
</dbReference>
<evidence type="ECO:0000313" key="2">
    <source>
        <dbReference type="Proteomes" id="UP000509771"/>
    </source>
</evidence>
<dbReference type="AlphaFoldDB" id="A0A7D5M314"/>
<dbReference type="OrthoDB" id="2643at2157"/>
<proteinExistence type="predicted"/>
<dbReference type="KEGG" id="ncl:C5F47_03165"/>
<protein>
    <submittedName>
        <fullName evidence="1">Uncharacterized protein</fullName>
    </submittedName>
</protein>
<dbReference type="EMBL" id="CP026993">
    <property type="protein sequence ID" value="QLH02629.1"/>
    <property type="molecule type" value="Genomic_DNA"/>
</dbReference>
<keyword evidence="2" id="KW-1185">Reference proteome</keyword>
<reference evidence="1 2" key="1">
    <citation type="submission" date="2018-02" db="EMBL/GenBank/DDBJ databases">
        <title>Complete genome of Nitrosopumilus cobalaminigenes HCA1.</title>
        <authorList>
            <person name="Qin W."/>
            <person name="Zheng Y."/>
            <person name="Stahl D.A."/>
        </authorList>
    </citation>
    <scope>NUCLEOTIDE SEQUENCE [LARGE SCALE GENOMIC DNA]</scope>
    <source>
        <strain evidence="1 2">HCA1</strain>
    </source>
</reference>
<evidence type="ECO:0000313" key="1">
    <source>
        <dbReference type="EMBL" id="QLH02629.1"/>
    </source>
</evidence>
<dbReference type="GeneID" id="56058986"/>
<organism evidence="1 2">
    <name type="scientific">Nitrosopumilus cobalaminigenes</name>
    <dbReference type="NCBI Taxonomy" id="1470066"/>
    <lineage>
        <taxon>Archaea</taxon>
        <taxon>Nitrososphaerota</taxon>
        <taxon>Nitrososphaeria</taxon>
        <taxon>Nitrosopumilales</taxon>
        <taxon>Nitrosopumilaceae</taxon>
        <taxon>Nitrosopumilus</taxon>
    </lineage>
</organism>
<accession>A0A7D5M314</accession>
<gene>
    <name evidence="1" type="ORF">C5F47_03165</name>
</gene>